<dbReference type="EMBL" id="BAABBF010000005">
    <property type="protein sequence ID" value="GAA3715583.1"/>
    <property type="molecule type" value="Genomic_DNA"/>
</dbReference>
<evidence type="ECO:0000313" key="2">
    <source>
        <dbReference type="Proteomes" id="UP001500523"/>
    </source>
</evidence>
<dbReference type="Proteomes" id="UP001500523">
    <property type="component" value="Unassembled WGS sequence"/>
</dbReference>
<protein>
    <submittedName>
        <fullName evidence="1">Uncharacterized protein</fullName>
    </submittedName>
</protein>
<gene>
    <name evidence="1" type="ORF">GCM10022268_25240</name>
</gene>
<proteinExistence type="predicted"/>
<reference evidence="2" key="1">
    <citation type="journal article" date="2019" name="Int. J. Syst. Evol. Microbiol.">
        <title>The Global Catalogue of Microorganisms (GCM) 10K type strain sequencing project: providing services to taxonomists for standard genome sequencing and annotation.</title>
        <authorList>
            <consortium name="The Broad Institute Genomics Platform"/>
            <consortium name="The Broad Institute Genome Sequencing Center for Infectious Disease"/>
            <person name="Wu L."/>
            <person name="Ma J."/>
        </authorList>
    </citation>
    <scope>NUCLEOTIDE SEQUENCE [LARGE SCALE GENOMIC DNA]</scope>
    <source>
        <strain evidence="2">JCM 17498</strain>
    </source>
</reference>
<name>A0ABP7E807_9SPHN</name>
<evidence type="ECO:0000313" key="1">
    <source>
        <dbReference type="EMBL" id="GAA3715583.1"/>
    </source>
</evidence>
<comment type="caution">
    <text evidence="1">The sequence shown here is derived from an EMBL/GenBank/DDBJ whole genome shotgun (WGS) entry which is preliminary data.</text>
</comment>
<accession>A0ABP7E807</accession>
<organism evidence="1 2">
    <name type="scientific">Sphingomonas cynarae</name>
    <dbReference type="NCBI Taxonomy" id="930197"/>
    <lineage>
        <taxon>Bacteria</taxon>
        <taxon>Pseudomonadati</taxon>
        <taxon>Pseudomonadota</taxon>
        <taxon>Alphaproteobacteria</taxon>
        <taxon>Sphingomonadales</taxon>
        <taxon>Sphingomonadaceae</taxon>
        <taxon>Sphingomonas</taxon>
    </lineage>
</organism>
<sequence>MPLQGHRQFGRGHAATIIRHLDAAETPFRQRHRDAACPRIEGVLDQFLQRAGGPFHHLTGGDAIDEMLGEAAY</sequence>
<keyword evidence="2" id="KW-1185">Reference proteome</keyword>